<gene>
    <name evidence="1" type="primary">Acey_s0017.g3203</name>
    <name evidence="1" type="ORF">Y032_0017g3203</name>
</gene>
<sequence length="279" mass="32087">MRIFEVPTQQNHLFNDVWRFYTSNNENSMSLYEDQTIRQELLHFLTYFNMLNFLSLIPHISEKEVSKTGKRPVIVCTIPGTENGYVFCFQKSTTSSAHGDEFLLACENKINASICGCVHKLNPKTAPVHMEKGSSIPFTPHAMEKWRFFPILHAVTGSKMVEMYGNIFVALKEVLNSYEAPQRFRILLDYEKAAMKAAKMIFTESVVQGCAFHLAQDWNRQAAVLGLRKYIAGKRLLQRKGTLRQPPVNVRHPAYRPCEKFLDYLKKNVAPWNIQGHVV</sequence>
<dbReference type="Proteomes" id="UP000024635">
    <property type="component" value="Unassembled WGS sequence"/>
</dbReference>
<dbReference type="AlphaFoldDB" id="A0A016V3F1"/>
<keyword evidence="2" id="KW-1185">Reference proteome</keyword>
<dbReference type="EMBL" id="JARK01001353">
    <property type="protein sequence ID" value="EYC22189.1"/>
    <property type="molecule type" value="Genomic_DNA"/>
</dbReference>
<organism evidence="1 2">
    <name type="scientific">Ancylostoma ceylanicum</name>
    <dbReference type="NCBI Taxonomy" id="53326"/>
    <lineage>
        <taxon>Eukaryota</taxon>
        <taxon>Metazoa</taxon>
        <taxon>Ecdysozoa</taxon>
        <taxon>Nematoda</taxon>
        <taxon>Chromadorea</taxon>
        <taxon>Rhabditida</taxon>
        <taxon>Rhabditina</taxon>
        <taxon>Rhabditomorpha</taxon>
        <taxon>Strongyloidea</taxon>
        <taxon>Ancylostomatidae</taxon>
        <taxon>Ancylostomatinae</taxon>
        <taxon>Ancylostoma</taxon>
    </lineage>
</organism>
<accession>A0A016V3F1</accession>
<comment type="caution">
    <text evidence="1">The sequence shown here is derived from an EMBL/GenBank/DDBJ whole genome shotgun (WGS) entry which is preliminary data.</text>
</comment>
<reference evidence="2" key="1">
    <citation type="journal article" date="2015" name="Nat. Genet.">
        <title>The genome and transcriptome of the zoonotic hookworm Ancylostoma ceylanicum identify infection-specific gene families.</title>
        <authorList>
            <person name="Schwarz E.M."/>
            <person name="Hu Y."/>
            <person name="Antoshechkin I."/>
            <person name="Miller M.M."/>
            <person name="Sternberg P.W."/>
            <person name="Aroian R.V."/>
        </authorList>
    </citation>
    <scope>NUCLEOTIDE SEQUENCE</scope>
    <source>
        <strain evidence="2">HY135</strain>
    </source>
</reference>
<dbReference type="OrthoDB" id="5839148at2759"/>
<evidence type="ECO:0000313" key="1">
    <source>
        <dbReference type="EMBL" id="EYC22189.1"/>
    </source>
</evidence>
<name>A0A016V3F1_9BILA</name>
<evidence type="ECO:0008006" key="3">
    <source>
        <dbReference type="Google" id="ProtNLM"/>
    </source>
</evidence>
<evidence type="ECO:0000313" key="2">
    <source>
        <dbReference type="Proteomes" id="UP000024635"/>
    </source>
</evidence>
<proteinExistence type="predicted"/>
<dbReference type="STRING" id="53326.A0A016V3F1"/>
<protein>
    <recommendedName>
        <fullName evidence="3">MULE transposase domain-containing protein</fullName>
    </recommendedName>
</protein>